<dbReference type="Gene3D" id="3.40.50.280">
    <property type="entry name" value="Cobalamin-binding domain"/>
    <property type="match status" value="1"/>
</dbReference>
<comment type="similarity">
    <text evidence="2">Belongs to the methylmalonyl-CoA mutase family.</text>
</comment>
<dbReference type="SUPFAM" id="SSF51703">
    <property type="entry name" value="Cobalamin (vitamin B12)-dependent enzymes"/>
    <property type="match status" value="1"/>
</dbReference>
<feature type="domain" description="Methylmalonyl-CoA mutase alpha/beta chain catalytic" evidence="6">
    <location>
        <begin position="103"/>
        <end position="429"/>
    </location>
</feature>
<evidence type="ECO:0000256" key="2">
    <source>
        <dbReference type="ARBA" id="ARBA00008465"/>
    </source>
</evidence>
<evidence type="ECO:0000313" key="8">
    <source>
        <dbReference type="Proteomes" id="UP001589605"/>
    </source>
</evidence>
<dbReference type="InterPro" id="IPR016176">
    <property type="entry name" value="Cbl-dep_enz_cat"/>
</dbReference>
<dbReference type="Pfam" id="PF01642">
    <property type="entry name" value="MM_CoA_mutase"/>
    <property type="match status" value="1"/>
</dbReference>
<dbReference type="PANTHER" id="PTHR48101">
    <property type="entry name" value="METHYLMALONYL-COA MUTASE, MITOCHONDRIAL-RELATED"/>
    <property type="match status" value="1"/>
</dbReference>
<proteinExistence type="inferred from homology"/>
<comment type="caution">
    <text evidence="7">The sequence shown here is derived from an EMBL/GenBank/DDBJ whole genome shotgun (WGS) entry which is preliminary data.</text>
</comment>
<protein>
    <submittedName>
        <fullName evidence="7">Methylmalonyl-CoA mutase family protein</fullName>
    </submittedName>
</protein>
<evidence type="ECO:0000256" key="3">
    <source>
        <dbReference type="ARBA" id="ARBA00022628"/>
    </source>
</evidence>
<evidence type="ECO:0000256" key="5">
    <source>
        <dbReference type="ARBA" id="ARBA00023285"/>
    </source>
</evidence>
<evidence type="ECO:0000313" key="7">
    <source>
        <dbReference type="EMBL" id="MFB9051524.1"/>
    </source>
</evidence>
<dbReference type="SUPFAM" id="SSF52242">
    <property type="entry name" value="Cobalamin (vitamin B12)-binding domain"/>
    <property type="match status" value="1"/>
</dbReference>
<sequence length="602" mass="66088">MTTKNNTLFSDFKPVTKDAWLEKVNIDLKGGDFNRRLVWKNLNGIDIQPLYNTEDAIDYLKNTGENAQALVNYRSVVVTTAESGNALALKAVVEGINGLVFQIKSKVSASALLKGLDLNTITVSFVLSENTLEFTTDFFSYAEKNVTHKSNLKGYFDLGVILNYVTTGSLGANIFETLAKVTALGTGFSNFKTVTISGTVFLDSGANQVQEVAYTLNALVYVIEELDTQNISAETVFNSLHIQLAIGSEYFVEMSKYRALNSLVHKVADSYGVSSFKFALTAKTSIWTKSVTDAHANMLRSTTEAMSAILGNVDGILVDAYDKEFKDPSDFSSRISGNITTILKEESYFGKVANPVDGSYYVEEVSTQVATKALELFKAIETDGGFFKAFEAEKIQQQIAEIRQTKIKLISQRRLPMVGVNKYPNLMEKLDPKVLFTGGQANSKVLTPRRASLEIEALRKVSEDIVVEAGKRPVVELASFGNLTMRKARAAFAYDFIGVSGFEVLQEKSYESAEQAAEASAKSASHVVVICSSDPDYDEHALAYVKTFRALNSEKVLLLAGHPVAILDDLTKAGLDDCIHMKSDVIHTISGIQNKIQKHIKK</sequence>
<keyword evidence="5" id="KW-0170">Cobalt</keyword>
<dbReference type="Gene3D" id="3.20.20.240">
    <property type="entry name" value="Methylmalonyl-CoA mutase"/>
    <property type="match status" value="1"/>
</dbReference>
<dbReference type="InterPro" id="IPR036724">
    <property type="entry name" value="Cobalamin-bd_sf"/>
</dbReference>
<keyword evidence="3" id="KW-0846">Cobalamin</keyword>
<dbReference type="PANTHER" id="PTHR48101:SF1">
    <property type="entry name" value="METHYLMALONYL-COA MUTASE, LARGE SUBUNIT"/>
    <property type="match status" value="1"/>
</dbReference>
<organism evidence="7 8">
    <name type="scientific">Formosa undariae</name>
    <dbReference type="NCBI Taxonomy" id="1325436"/>
    <lineage>
        <taxon>Bacteria</taxon>
        <taxon>Pseudomonadati</taxon>
        <taxon>Bacteroidota</taxon>
        <taxon>Flavobacteriia</taxon>
        <taxon>Flavobacteriales</taxon>
        <taxon>Flavobacteriaceae</taxon>
        <taxon>Formosa</taxon>
    </lineage>
</organism>
<evidence type="ECO:0000259" key="6">
    <source>
        <dbReference type="Pfam" id="PF01642"/>
    </source>
</evidence>
<dbReference type="RefSeq" id="WP_382380026.1">
    <property type="nucleotide sequence ID" value="NZ_JBHMEZ010000001.1"/>
</dbReference>
<accession>A0ABV5EWI4</accession>
<dbReference type="Proteomes" id="UP001589605">
    <property type="component" value="Unassembled WGS sequence"/>
</dbReference>
<comment type="cofactor">
    <cofactor evidence="1">
        <name>adenosylcob(III)alamin</name>
        <dbReference type="ChEBI" id="CHEBI:18408"/>
    </cofactor>
</comment>
<keyword evidence="4" id="KW-0413">Isomerase</keyword>
<name>A0ABV5EWI4_9FLAO</name>
<evidence type="ECO:0000256" key="4">
    <source>
        <dbReference type="ARBA" id="ARBA00023235"/>
    </source>
</evidence>
<evidence type="ECO:0000256" key="1">
    <source>
        <dbReference type="ARBA" id="ARBA00001922"/>
    </source>
</evidence>
<dbReference type="InterPro" id="IPR006099">
    <property type="entry name" value="MeMalonylCoA_mutase_a/b_cat"/>
</dbReference>
<gene>
    <name evidence="7" type="ORF">ACFFVB_00405</name>
</gene>
<dbReference type="EMBL" id="JBHMEZ010000001">
    <property type="protein sequence ID" value="MFB9051524.1"/>
    <property type="molecule type" value="Genomic_DNA"/>
</dbReference>
<keyword evidence="8" id="KW-1185">Reference proteome</keyword>
<reference evidence="7 8" key="1">
    <citation type="submission" date="2024-09" db="EMBL/GenBank/DDBJ databases">
        <authorList>
            <person name="Sun Q."/>
            <person name="Mori K."/>
        </authorList>
    </citation>
    <scope>NUCLEOTIDE SEQUENCE [LARGE SCALE GENOMIC DNA]</scope>
    <source>
        <strain evidence="7 8">CECT 8286</strain>
    </source>
</reference>